<proteinExistence type="predicted"/>
<keyword evidence="1" id="KW-0677">Repeat</keyword>
<keyword evidence="4" id="KW-1185">Reference proteome</keyword>
<evidence type="ECO:0000256" key="1">
    <source>
        <dbReference type="ARBA" id="ARBA00022737"/>
    </source>
</evidence>
<accession>A0A9P6JS80</accession>
<sequence length="791" mass="89416">MVGCYAWFATAVSSFGGVFSKAAAHLPNDTNHQDTLPLGAVFASSDTVESAQPAKASAPPLPQGHHSHCHLPIENDTRHRDILSLSAVTPSNNTVELSPPADVSERPFLQRPGPQISFFAGSHNTTAIGNNFNINSTTPTEAGIEKLSKAIYQEATHDSSARYPPPKCHPQTRTEIVEFFVNWVKTESPPEQVYWLNAPFGHGKSAIMQTIIDHLIEHGHRDCVAGSFFFGRGKHGRDRIDYLLPSIAYQMAINLPGMREIVNRAMLAEPALPSKSIDVQLACLIINPLLEWASGPYFHHSPSVFIDGLDECDTFDAQLAVLDLITKSLLEHHVPLRFVVASRPEPHIRNHFQQVRLSSISKPYEVPNDDAEMIIYVKSRSDEIFEKRSRIMEEAGVQKPWPSADEINDLVRRASGQYVFLDTIIRFVDTHRFSPADRLNIVLRRLNDPSVFMKMDIIYRLVLEQCPDEYRPLVRIIIDTVVFCRKSGFYAPVTVGCIAEISQYSTLQLDLAIESVAAVIKLEQYADHIYVADGTRSIVYDVTPSFHHLSFYEFLTDKDRSGDFFHGPEVSIKRWEGCIQEAFKKSLAAEIFPTKLLSYKVLVHTLSNDDYHHTWTTSAELQTLLLQGQLTAQWGTKSFPGWYRNVHLLAEAFAGVPWLDDWTTRVNWRRGDLDTPFTFDLHGQCLQIWKGVADRAFAEMDRRLANALLDSVPPAYSPRRSLPISELATTAGMDAEECLQMLMQYPFILQQPLENISDHVDLCDQSYVRFDDQGKITYISQIRRQFYNSIQ</sequence>
<evidence type="ECO:0000259" key="2">
    <source>
        <dbReference type="Pfam" id="PF24883"/>
    </source>
</evidence>
<dbReference type="Pfam" id="PF24883">
    <property type="entry name" value="NPHP3_N"/>
    <property type="match status" value="1"/>
</dbReference>
<evidence type="ECO:0000313" key="4">
    <source>
        <dbReference type="Proteomes" id="UP000807306"/>
    </source>
</evidence>
<reference evidence="3" key="1">
    <citation type="submission" date="2020-11" db="EMBL/GenBank/DDBJ databases">
        <authorList>
            <consortium name="DOE Joint Genome Institute"/>
            <person name="Ahrendt S."/>
            <person name="Riley R."/>
            <person name="Andreopoulos W."/>
            <person name="Labutti K."/>
            <person name="Pangilinan J."/>
            <person name="Ruiz-Duenas F.J."/>
            <person name="Barrasa J.M."/>
            <person name="Sanchez-Garcia M."/>
            <person name="Camarero S."/>
            <person name="Miyauchi S."/>
            <person name="Serrano A."/>
            <person name="Linde D."/>
            <person name="Babiker R."/>
            <person name="Drula E."/>
            <person name="Ayuso-Fernandez I."/>
            <person name="Pacheco R."/>
            <person name="Padilla G."/>
            <person name="Ferreira P."/>
            <person name="Barriuso J."/>
            <person name="Kellner H."/>
            <person name="Castanera R."/>
            <person name="Alfaro M."/>
            <person name="Ramirez L."/>
            <person name="Pisabarro A.G."/>
            <person name="Kuo A."/>
            <person name="Tritt A."/>
            <person name="Lipzen A."/>
            <person name="He G."/>
            <person name="Yan M."/>
            <person name="Ng V."/>
            <person name="Cullen D."/>
            <person name="Martin F."/>
            <person name="Rosso M.-N."/>
            <person name="Henrissat B."/>
            <person name="Hibbett D."/>
            <person name="Martinez A.T."/>
            <person name="Grigoriev I.V."/>
        </authorList>
    </citation>
    <scope>NUCLEOTIDE SEQUENCE</scope>
    <source>
        <strain evidence="3">CBS 506.95</strain>
    </source>
</reference>
<protein>
    <recommendedName>
        <fullName evidence="2">Nephrocystin 3-like N-terminal domain-containing protein</fullName>
    </recommendedName>
</protein>
<feature type="domain" description="Nephrocystin 3-like N-terminal" evidence="2">
    <location>
        <begin position="180"/>
        <end position="343"/>
    </location>
</feature>
<evidence type="ECO:0000313" key="3">
    <source>
        <dbReference type="EMBL" id="KAF9530643.1"/>
    </source>
</evidence>
<gene>
    <name evidence="3" type="ORF">CPB83DRAFT_850675</name>
</gene>
<dbReference type="PANTHER" id="PTHR10039">
    <property type="entry name" value="AMELOGENIN"/>
    <property type="match status" value="1"/>
</dbReference>
<dbReference type="Proteomes" id="UP000807306">
    <property type="component" value="Unassembled WGS sequence"/>
</dbReference>
<dbReference type="InterPro" id="IPR056884">
    <property type="entry name" value="NPHP3-like_N"/>
</dbReference>
<organism evidence="3 4">
    <name type="scientific">Crepidotus variabilis</name>
    <dbReference type="NCBI Taxonomy" id="179855"/>
    <lineage>
        <taxon>Eukaryota</taxon>
        <taxon>Fungi</taxon>
        <taxon>Dikarya</taxon>
        <taxon>Basidiomycota</taxon>
        <taxon>Agaricomycotina</taxon>
        <taxon>Agaricomycetes</taxon>
        <taxon>Agaricomycetidae</taxon>
        <taxon>Agaricales</taxon>
        <taxon>Agaricineae</taxon>
        <taxon>Crepidotaceae</taxon>
        <taxon>Crepidotus</taxon>
    </lineage>
</organism>
<dbReference type="EMBL" id="MU157839">
    <property type="protein sequence ID" value="KAF9530643.1"/>
    <property type="molecule type" value="Genomic_DNA"/>
</dbReference>
<dbReference type="AlphaFoldDB" id="A0A9P6JS80"/>
<dbReference type="PANTHER" id="PTHR10039:SF14">
    <property type="entry name" value="NACHT DOMAIN-CONTAINING PROTEIN"/>
    <property type="match status" value="1"/>
</dbReference>
<dbReference type="OrthoDB" id="4760524at2759"/>
<name>A0A9P6JS80_9AGAR</name>
<comment type="caution">
    <text evidence="3">The sequence shown here is derived from an EMBL/GenBank/DDBJ whole genome shotgun (WGS) entry which is preliminary data.</text>
</comment>